<evidence type="ECO:0000313" key="2">
    <source>
        <dbReference type="EMBL" id="MFC4230583.1"/>
    </source>
</evidence>
<evidence type="ECO:0000313" key="3">
    <source>
        <dbReference type="Proteomes" id="UP001595906"/>
    </source>
</evidence>
<evidence type="ECO:0000256" key="1">
    <source>
        <dbReference type="SAM" id="Coils"/>
    </source>
</evidence>
<keyword evidence="3" id="KW-1185">Reference proteome</keyword>
<dbReference type="RefSeq" id="WP_379011844.1">
    <property type="nucleotide sequence ID" value="NZ_JBHSDC010000002.1"/>
</dbReference>
<sequence length="1005" mass="108493">MADNKAKTGATLFLDTSSAQAALTKLNTTIDAYDAKLKNTKLSAQEAMTLETKRNQAATQAAEIRNRIEQGLGATYKEQAKYVNDLTKEVKNLATGTEAYNQKVLELRKATAVFDDMKAKIRGVEDAQKKAAESSGTFSKILGSVGGSLAAFASIGFVTSKVTDFLSASIDEANQAEQASTRLKNTLENVGRTDAFDRLSDKANEVAERFKYLDNDDVTEVFNKLITYGKLTEKQIGDLTPVIVDFAAKQSISIEEATSVMTKALEGNAKALKEYGINIKDGSDVTERFGILMTDLKPRVEGAADAFGNTFKGQVATAKQDLRNLEEEIGDRLIPILGGLLKIVRQGMDGLGDFFAMQLANIGKVLTFTQNIAGALKAAFTGGPGGLASYVAQLKVGAEIAEKDKQTAKEAAAVKSAALAIYNDAMKKTAAQQKDLLRGEEALLKADQDRYNQLKATNQLNTAEGKTAAQNLAQSKANVEAIQKAMKDAKEQSKVLGAGADKGGAGKGEKVTNTFDAIMAELGLENAKASGDKLEAAFAEIEVRIGNFRKRIMDDFANGKLTEAQRDKALAELTGVNLKDIDKAVQTFRDEVRKKRGDTSVETIPLAVQLDEKQMKANLDKALKGLEEHAQKAKEYANRESLAAAQVQVMKNQNSLQAKLALLDEEERLALEKENLTESEKEKIRLEYQQKRADAETENWKAYVDTIGKYANQALDLLSKFNSIRTAAENADLARDAKANETKKNNLKKQLDAKVITQQNYDKQVAALDKAQEDKKRALELQQFERNKKIQIAQAIVNGAMAITAVLAARPGPTDILSLGAFRAINIAFTVASMAAQIAAISGAKPQFAKGALLDGPSHSQGGMPIINPNTGSKVAEIEGGEAILSKATVRNNWPLVSSLLNASLYNNGAPITPFWQNRPYQGFNYQAVTTAQRKFATGGIYSDATSATEAQTAEQNTQLTASLLQAIQELTQSVKAGIPAYITYNQINNSVTTVSDIQATAALK</sequence>
<reference evidence="3" key="1">
    <citation type="journal article" date="2019" name="Int. J. Syst. Evol. Microbiol.">
        <title>The Global Catalogue of Microorganisms (GCM) 10K type strain sequencing project: providing services to taxonomists for standard genome sequencing and annotation.</title>
        <authorList>
            <consortium name="The Broad Institute Genomics Platform"/>
            <consortium name="The Broad Institute Genome Sequencing Center for Infectious Disease"/>
            <person name="Wu L."/>
            <person name="Ma J."/>
        </authorList>
    </citation>
    <scope>NUCLEOTIDE SEQUENCE [LARGE SCALE GENOMIC DNA]</scope>
    <source>
        <strain evidence="3">CECT 8010</strain>
    </source>
</reference>
<protein>
    <recommendedName>
        <fullName evidence="4">Tape measure domain-containing protein</fullName>
    </recommendedName>
</protein>
<proteinExistence type="predicted"/>
<name>A0ABV8PRT4_9BACT</name>
<accession>A0ABV8PRT4</accession>
<keyword evidence="1" id="KW-0175">Coiled coil</keyword>
<evidence type="ECO:0008006" key="4">
    <source>
        <dbReference type="Google" id="ProtNLM"/>
    </source>
</evidence>
<comment type="caution">
    <text evidence="2">The sequence shown here is derived from an EMBL/GenBank/DDBJ whole genome shotgun (WGS) entry which is preliminary data.</text>
</comment>
<organism evidence="2 3">
    <name type="scientific">Parasediminibacterium paludis</name>
    <dbReference type="NCBI Taxonomy" id="908966"/>
    <lineage>
        <taxon>Bacteria</taxon>
        <taxon>Pseudomonadati</taxon>
        <taxon>Bacteroidota</taxon>
        <taxon>Chitinophagia</taxon>
        <taxon>Chitinophagales</taxon>
        <taxon>Chitinophagaceae</taxon>
        <taxon>Parasediminibacterium</taxon>
    </lineage>
</organism>
<feature type="coiled-coil region" evidence="1">
    <location>
        <begin position="730"/>
        <end position="788"/>
    </location>
</feature>
<dbReference type="Proteomes" id="UP001595906">
    <property type="component" value="Unassembled WGS sequence"/>
</dbReference>
<feature type="coiled-coil region" evidence="1">
    <location>
        <begin position="616"/>
        <end position="689"/>
    </location>
</feature>
<dbReference type="EMBL" id="JBHSDC010000002">
    <property type="protein sequence ID" value="MFC4230583.1"/>
    <property type="molecule type" value="Genomic_DNA"/>
</dbReference>
<gene>
    <name evidence="2" type="ORF">ACFOW1_01685</name>
</gene>